<reference evidence="2 3" key="1">
    <citation type="submission" date="2017-08" db="EMBL/GenBank/DDBJ databases">
        <title>Harnessing the power of phylogenomics to disentangle the directionality and signatures of interkingdom host jumping in the parasitic fungal genus Tolypocladium.</title>
        <authorList>
            <person name="Quandt C.A."/>
            <person name="Patterson W."/>
            <person name="Spatafora J.W."/>
        </authorList>
    </citation>
    <scope>NUCLEOTIDE SEQUENCE [LARGE SCALE GENOMIC DNA]</scope>
    <source>
        <strain evidence="2 3">CBS 113982</strain>
    </source>
</reference>
<dbReference type="Proteomes" id="UP000236621">
    <property type="component" value="Unassembled WGS sequence"/>
</dbReference>
<dbReference type="OrthoDB" id="5429993at2759"/>
<feature type="compositionally biased region" description="Basic residues" evidence="1">
    <location>
        <begin position="143"/>
        <end position="153"/>
    </location>
</feature>
<feature type="compositionally biased region" description="Low complexity" evidence="1">
    <location>
        <begin position="51"/>
        <end position="67"/>
    </location>
</feature>
<comment type="caution">
    <text evidence="2">The sequence shown here is derived from an EMBL/GenBank/DDBJ whole genome shotgun (WGS) entry which is preliminary data.</text>
</comment>
<feature type="compositionally biased region" description="Low complexity" evidence="1">
    <location>
        <begin position="192"/>
        <end position="202"/>
    </location>
</feature>
<evidence type="ECO:0000313" key="3">
    <source>
        <dbReference type="Proteomes" id="UP000236621"/>
    </source>
</evidence>
<evidence type="ECO:0000313" key="2">
    <source>
        <dbReference type="EMBL" id="PNY24332.1"/>
    </source>
</evidence>
<feature type="region of interest" description="Disordered" evidence="1">
    <location>
        <begin position="1"/>
        <end position="213"/>
    </location>
</feature>
<keyword evidence="3" id="KW-1185">Reference proteome</keyword>
<sequence>MSSLQRTRSLRKPLALPSGRSALPSGQQARTASAEPSRNASPSRLPVKPPTRSASTATATAGVRGSRPVSAVLGRSASTSKRQNGTTGTGTGTATGTATATATAGQEPVKRETTSRYPPLSSANRPPPAAARPTSAGSATATRAKRGPTHARAKSTATSLNPATVLRPPSRDVAAPPRGRSASVDKAAPSTPVAAAPKQAQPQPQPPPRLRPAFSTLQQHYSPAKNAAPKPLTATFLAPPSPSKLPANVAASAETSKLQAELLQLHLLHREAAPVDAQWQDSARDKLGRRFARLGAESREVADRERAGVERENVLALRRWGSGGKGLEEKIQCLEDVFGGIWTLGETGGRYSRAVRRFERWMDHVRDVEDARRDTSPALLRDQDALFIGGLEAPWKDECAGITRRLEGWRAQLRDVDDQVPAGAEGESGGGGGGASLGRMLWGARSLVHDMLAELRLMGDMEREALAREEAWIESMNRDDEGDDTPGAGAVWRLA</sequence>
<organism evidence="2 3">
    <name type="scientific">Tolypocladium capitatum</name>
    <dbReference type="NCBI Taxonomy" id="45235"/>
    <lineage>
        <taxon>Eukaryota</taxon>
        <taxon>Fungi</taxon>
        <taxon>Dikarya</taxon>
        <taxon>Ascomycota</taxon>
        <taxon>Pezizomycotina</taxon>
        <taxon>Sordariomycetes</taxon>
        <taxon>Hypocreomycetidae</taxon>
        <taxon>Hypocreales</taxon>
        <taxon>Ophiocordycipitaceae</taxon>
        <taxon>Tolypocladium</taxon>
    </lineage>
</organism>
<dbReference type="EMBL" id="NRSZ01000908">
    <property type="protein sequence ID" value="PNY24332.1"/>
    <property type="molecule type" value="Genomic_DNA"/>
</dbReference>
<protein>
    <recommendedName>
        <fullName evidence="4">Aga1 a-agglutinin anchor subunit</fullName>
    </recommendedName>
</protein>
<feature type="compositionally biased region" description="Low complexity" evidence="1">
    <location>
        <begin position="131"/>
        <end position="142"/>
    </location>
</feature>
<evidence type="ECO:0000256" key="1">
    <source>
        <dbReference type="SAM" id="MobiDB-lite"/>
    </source>
</evidence>
<gene>
    <name evidence="2" type="ORF">TCAP_05729</name>
</gene>
<dbReference type="AlphaFoldDB" id="A0A2K3Q9V5"/>
<evidence type="ECO:0008006" key="4">
    <source>
        <dbReference type="Google" id="ProtNLM"/>
    </source>
</evidence>
<feature type="compositionally biased region" description="Polar residues" evidence="1">
    <location>
        <begin position="24"/>
        <end position="42"/>
    </location>
</feature>
<proteinExistence type="predicted"/>
<name>A0A2K3Q9V5_9HYPO</name>
<dbReference type="STRING" id="45235.A0A2K3Q9V5"/>
<feature type="compositionally biased region" description="Low complexity" evidence="1">
    <location>
        <begin position="94"/>
        <end position="105"/>
    </location>
</feature>
<accession>A0A2K3Q9V5</accession>